<evidence type="ECO:0000256" key="3">
    <source>
        <dbReference type="ARBA" id="ARBA00047806"/>
    </source>
</evidence>
<dbReference type="SUPFAM" id="SSF55068">
    <property type="entry name" value="Peptide methionine sulfoxide reductase"/>
    <property type="match status" value="1"/>
</dbReference>
<protein>
    <recommendedName>
        <fullName evidence="5">Peptide methionine sulfoxide reductase MsrA</fullName>
        <shortName evidence="5">Protein-methionine-S-oxide reductase</shortName>
        <ecNumber evidence="5">1.8.4.11</ecNumber>
    </recommendedName>
    <alternativeName>
        <fullName evidence="5">Peptide-methionine (S)-S-oxide reductase</fullName>
        <shortName evidence="5">Peptide Met(O) reductase</shortName>
    </alternativeName>
</protein>
<comment type="similarity">
    <text evidence="1 5">Belongs to the MsrA Met sulfoxide reductase family.</text>
</comment>
<dbReference type="NCBIfam" id="TIGR00401">
    <property type="entry name" value="msrA"/>
    <property type="match status" value="1"/>
</dbReference>
<gene>
    <name evidence="5 7" type="primary">msrA</name>
    <name evidence="7" type="ORF">VLY81_05385</name>
</gene>
<accession>A0ABZ1BS05</accession>
<evidence type="ECO:0000256" key="2">
    <source>
        <dbReference type="ARBA" id="ARBA00023002"/>
    </source>
</evidence>
<dbReference type="Proteomes" id="UP001333102">
    <property type="component" value="Chromosome"/>
</dbReference>
<dbReference type="RefSeq" id="WP_324670002.1">
    <property type="nucleotide sequence ID" value="NZ_CP141614.1"/>
</dbReference>
<keyword evidence="8" id="KW-1185">Reference proteome</keyword>
<comment type="catalytic activity">
    <reaction evidence="4 5">
        <text>[thioredoxin]-disulfide + L-methionine + H2O = L-methionine (S)-S-oxide + [thioredoxin]-dithiol</text>
        <dbReference type="Rhea" id="RHEA:19993"/>
        <dbReference type="Rhea" id="RHEA-COMP:10698"/>
        <dbReference type="Rhea" id="RHEA-COMP:10700"/>
        <dbReference type="ChEBI" id="CHEBI:15377"/>
        <dbReference type="ChEBI" id="CHEBI:29950"/>
        <dbReference type="ChEBI" id="CHEBI:50058"/>
        <dbReference type="ChEBI" id="CHEBI:57844"/>
        <dbReference type="ChEBI" id="CHEBI:58772"/>
        <dbReference type="EC" id="1.8.4.11"/>
    </reaction>
</comment>
<dbReference type="HAMAP" id="MF_01401">
    <property type="entry name" value="MsrA"/>
    <property type="match status" value="1"/>
</dbReference>
<evidence type="ECO:0000259" key="6">
    <source>
        <dbReference type="Pfam" id="PF01625"/>
    </source>
</evidence>
<dbReference type="EC" id="1.8.4.11" evidence="5"/>
<sequence length="189" mass="21249">MSTGARREVATLGGGCFWCLEAAFQGVKGVHAVVSGYAGGHVEHPTYEQVCTGTTGHAEVVQVTFDPSVIRYEQILEIFFAIHDPTTPDRQGADVGPQYRSVIFYHSPEQRAAAERVIQRLEREGVWEAPIVTQVVPFERFYPAEAYHQRYYERNPFQPYCQLVIAPKLAKMRRAFAHLLRERAAPAGV</sequence>
<reference evidence="8" key="1">
    <citation type="submission" date="2023-12" db="EMBL/GenBank/DDBJ databases">
        <title>Novel isolates from deep terrestrial aquifers shed light on the physiology and ecology of the class Limnochordia.</title>
        <authorList>
            <person name="Karnachuk O.V."/>
            <person name="Lukina A.P."/>
            <person name="Avakyan M.R."/>
            <person name="Kadnikov V."/>
            <person name="Begmatov S."/>
            <person name="Beletsky A.V."/>
            <person name="Mardanov A.V."/>
            <person name="Ravin N.V."/>
        </authorList>
    </citation>
    <scope>NUCLEOTIDE SEQUENCE [LARGE SCALE GENOMIC DNA]</scope>
    <source>
        <strain evidence="8">LN</strain>
    </source>
</reference>
<dbReference type="InterPro" id="IPR036509">
    <property type="entry name" value="Met_Sox_Rdtase_MsrA_sf"/>
</dbReference>
<proteinExistence type="inferred from homology"/>
<name>A0ABZ1BS05_9FIRM</name>
<feature type="active site" evidence="5">
    <location>
        <position position="16"/>
    </location>
</feature>
<dbReference type="PANTHER" id="PTHR43774">
    <property type="entry name" value="PEPTIDE METHIONINE SULFOXIDE REDUCTASE"/>
    <property type="match status" value="1"/>
</dbReference>
<evidence type="ECO:0000256" key="1">
    <source>
        <dbReference type="ARBA" id="ARBA00005591"/>
    </source>
</evidence>
<evidence type="ECO:0000313" key="7">
    <source>
        <dbReference type="EMBL" id="WRP15596.1"/>
    </source>
</evidence>
<dbReference type="PANTHER" id="PTHR43774:SF1">
    <property type="entry name" value="PEPTIDE METHIONINE SULFOXIDE REDUCTASE MSRA 2"/>
    <property type="match status" value="1"/>
</dbReference>
<keyword evidence="2 5" id="KW-0560">Oxidoreductase</keyword>
<comment type="catalytic activity">
    <reaction evidence="3 5">
        <text>L-methionyl-[protein] + [thioredoxin]-disulfide + H2O = L-methionyl-(S)-S-oxide-[protein] + [thioredoxin]-dithiol</text>
        <dbReference type="Rhea" id="RHEA:14217"/>
        <dbReference type="Rhea" id="RHEA-COMP:10698"/>
        <dbReference type="Rhea" id="RHEA-COMP:10700"/>
        <dbReference type="Rhea" id="RHEA-COMP:12313"/>
        <dbReference type="Rhea" id="RHEA-COMP:12315"/>
        <dbReference type="ChEBI" id="CHEBI:15377"/>
        <dbReference type="ChEBI" id="CHEBI:16044"/>
        <dbReference type="ChEBI" id="CHEBI:29950"/>
        <dbReference type="ChEBI" id="CHEBI:44120"/>
        <dbReference type="ChEBI" id="CHEBI:50058"/>
        <dbReference type="EC" id="1.8.4.11"/>
    </reaction>
</comment>
<organism evidence="7 8">
    <name type="scientific">Geochorda subterranea</name>
    <dbReference type="NCBI Taxonomy" id="3109564"/>
    <lineage>
        <taxon>Bacteria</taxon>
        <taxon>Bacillati</taxon>
        <taxon>Bacillota</taxon>
        <taxon>Limnochordia</taxon>
        <taxon>Limnochordales</taxon>
        <taxon>Geochordaceae</taxon>
        <taxon>Geochorda</taxon>
    </lineage>
</organism>
<evidence type="ECO:0000256" key="4">
    <source>
        <dbReference type="ARBA" id="ARBA00048782"/>
    </source>
</evidence>
<feature type="domain" description="Peptide methionine sulphoxide reductase MsrA" evidence="6">
    <location>
        <begin position="10"/>
        <end position="162"/>
    </location>
</feature>
<dbReference type="EMBL" id="CP141614">
    <property type="protein sequence ID" value="WRP15596.1"/>
    <property type="molecule type" value="Genomic_DNA"/>
</dbReference>
<dbReference type="GO" id="GO:0008113">
    <property type="term" value="F:peptide-methionine (S)-S-oxide reductase activity"/>
    <property type="evidence" value="ECO:0007669"/>
    <property type="project" value="UniProtKB-EC"/>
</dbReference>
<dbReference type="InterPro" id="IPR002569">
    <property type="entry name" value="Met_Sox_Rdtase_MsrA_dom"/>
</dbReference>
<evidence type="ECO:0000256" key="5">
    <source>
        <dbReference type="HAMAP-Rule" id="MF_01401"/>
    </source>
</evidence>
<dbReference type="Pfam" id="PF01625">
    <property type="entry name" value="PMSR"/>
    <property type="match status" value="1"/>
</dbReference>
<comment type="function">
    <text evidence="5">Has an important function as a repair enzyme for proteins that have been inactivated by oxidation. Catalyzes the reversible oxidation-reduction of methionine sulfoxide in proteins to methionine.</text>
</comment>
<evidence type="ECO:0000313" key="8">
    <source>
        <dbReference type="Proteomes" id="UP001333102"/>
    </source>
</evidence>
<dbReference type="Gene3D" id="3.30.1060.10">
    <property type="entry name" value="Peptide methionine sulphoxide reductase MsrA"/>
    <property type="match status" value="1"/>
</dbReference>